<proteinExistence type="predicted"/>
<keyword evidence="2" id="KW-1133">Transmembrane helix</keyword>
<feature type="coiled-coil region" evidence="1">
    <location>
        <begin position="271"/>
        <end position="298"/>
    </location>
</feature>
<dbReference type="EMBL" id="JAINDJ010000002">
    <property type="protein sequence ID" value="KAG9457335.1"/>
    <property type="molecule type" value="Genomic_DNA"/>
</dbReference>
<accession>A0AAV7F809</accession>
<comment type="caution">
    <text evidence="4">The sequence shown here is derived from an EMBL/GenBank/DDBJ whole genome shotgun (WGS) entry which is preliminary data.</text>
</comment>
<evidence type="ECO:0000313" key="5">
    <source>
        <dbReference type="Proteomes" id="UP000825729"/>
    </source>
</evidence>
<protein>
    <recommendedName>
        <fullName evidence="6">Protein GAMETE EXPRESSED 1</fullName>
    </recommendedName>
</protein>
<evidence type="ECO:0000256" key="3">
    <source>
        <dbReference type="SAM" id="SignalP"/>
    </source>
</evidence>
<dbReference type="InterPro" id="IPR040346">
    <property type="entry name" value="GEX1/Brambleberry"/>
</dbReference>
<feature type="coiled-coil region" evidence="1">
    <location>
        <begin position="169"/>
        <end position="203"/>
    </location>
</feature>
<dbReference type="AlphaFoldDB" id="A0AAV7F809"/>
<reference evidence="4 5" key="1">
    <citation type="submission" date="2021-07" db="EMBL/GenBank/DDBJ databases">
        <title>The Aristolochia fimbriata genome: insights into angiosperm evolution, floral development and chemical biosynthesis.</title>
        <authorList>
            <person name="Jiao Y."/>
        </authorList>
    </citation>
    <scope>NUCLEOTIDE SEQUENCE [LARGE SCALE GENOMIC DNA]</scope>
    <source>
        <strain evidence="4">IBCAS-2021</strain>
        <tissue evidence="4">Leaf</tissue>
    </source>
</reference>
<feature type="transmembrane region" description="Helical" evidence="2">
    <location>
        <begin position="447"/>
        <end position="469"/>
    </location>
</feature>
<dbReference type="PANTHER" id="PTHR33538:SF2">
    <property type="entry name" value="PROTEIN GAMETE EXPRESSED 1"/>
    <property type="match status" value="1"/>
</dbReference>
<evidence type="ECO:0008006" key="6">
    <source>
        <dbReference type="Google" id="ProtNLM"/>
    </source>
</evidence>
<feature type="chain" id="PRO_5043406430" description="Protein GAMETE EXPRESSED 1" evidence="3">
    <location>
        <begin position="26"/>
        <end position="559"/>
    </location>
</feature>
<dbReference type="Proteomes" id="UP000825729">
    <property type="component" value="Unassembled WGS sequence"/>
</dbReference>
<keyword evidence="2" id="KW-0812">Transmembrane</keyword>
<keyword evidence="1" id="KW-0175">Coiled coil</keyword>
<evidence type="ECO:0000313" key="4">
    <source>
        <dbReference type="EMBL" id="KAG9457335.1"/>
    </source>
</evidence>
<keyword evidence="2" id="KW-0472">Membrane</keyword>
<keyword evidence="3" id="KW-0732">Signal</keyword>
<keyword evidence="5" id="KW-1185">Reference proteome</keyword>
<name>A0AAV7F809_ARIFI</name>
<sequence length="559" mass="63802">MWKRKFQFVSAVVFLLSSLIRGADSWGWFSSSSLSRSDDDANWVVVPAASGAGEFTVETFNNDAKGSKLVERAKRKLQSPNSCWQAAYRNLFAGCSEIIADKEKQSRLAWHLSDCFQKDSGRPGFPSCNPGTPMVKCLRDLDEFAHKIYLEFFLETNSICHQLQTEAFKQETERLVNDLKKSAEFAEEKLDKIEERSNMVLKNTNQIHDSLHSIDLQTQQVVQSSKAVGEQIDGVFDQSKAILEQSIGIAASQTEVQRGQSEMKERMDAGMAFLQESYQTLGNEMEKLKMETAKIEREIDEVGSSMASKMQNLQNRADDIGNIAGVSLEKQRQLLDGQSLALEGLNSLTKFQSQAMEESRATLQSIAEFGHKHQEELLRRQEQLQQTHNHLIQNSHSILAAQEAFESKQAGMFTILEQLFAMLNKFTALRFWARDIHFQPWIESNLIWVRSTFLLSIALFLILYSISTYRDYELLNNKMLLAMNMKVNALERNMGATMKLLHMVLEDDVDLSCWIDTELPEDEDICDDPDYIAFPEEVGENSITTSVSRKYHLRPRLRR</sequence>
<dbReference type="PANTHER" id="PTHR33538">
    <property type="entry name" value="PROTEIN GAMETE EXPRESSED 1"/>
    <property type="match status" value="1"/>
</dbReference>
<organism evidence="4 5">
    <name type="scientific">Aristolochia fimbriata</name>
    <name type="common">White veined hardy Dutchman's pipe vine</name>
    <dbReference type="NCBI Taxonomy" id="158543"/>
    <lineage>
        <taxon>Eukaryota</taxon>
        <taxon>Viridiplantae</taxon>
        <taxon>Streptophyta</taxon>
        <taxon>Embryophyta</taxon>
        <taxon>Tracheophyta</taxon>
        <taxon>Spermatophyta</taxon>
        <taxon>Magnoliopsida</taxon>
        <taxon>Magnoliidae</taxon>
        <taxon>Piperales</taxon>
        <taxon>Aristolochiaceae</taxon>
        <taxon>Aristolochia</taxon>
    </lineage>
</organism>
<evidence type="ECO:0000256" key="2">
    <source>
        <dbReference type="SAM" id="Phobius"/>
    </source>
</evidence>
<gene>
    <name evidence="4" type="ORF">H6P81_001843</name>
</gene>
<feature type="signal peptide" evidence="3">
    <location>
        <begin position="1"/>
        <end position="25"/>
    </location>
</feature>
<evidence type="ECO:0000256" key="1">
    <source>
        <dbReference type="SAM" id="Coils"/>
    </source>
</evidence>